<evidence type="ECO:0000313" key="3">
    <source>
        <dbReference type="Proteomes" id="UP000002207"/>
    </source>
</evidence>
<sequence>MSTYREILDHPVKAFQKEAPEECGPLVLEELERILESRQFRHCTRGKQFLRYVVTEKLNGRIENLKERSIGVAIFRRTANYATGDDPVVRVQAGEVRRRLEQYYQEAPEKTSVRIELPVGSYSPEFHRHSLQLSPPEASSVVFSAPSETKKLTRTFNAWRVSFFSLLAAVLMLAVLLAFMSFDRHAPVAQAAAPGSTSAAGTVLNEFWAPVLGSPQPLMIYLAKEVTYRPAISVYDEYARTHHGAFSKEVQRANDPIPLNPDRKLLWSQMVLYSDYGVATGDVDSAVRVSSLMGRLGKPDQVRIGRNFSYADLSNSPSILIGAFNDCWTIKLMAPLHFSLKDEGSQLFISEAGPHGRRWFWKNVSSAQKDYAVVTRLVNSSTGQYTVILAGLSGQGTEAAGEFVTNESILAAGLKNLPRGWPSRNLQLVLETNITDSEPDAAHVVASYSW</sequence>
<name>C1F2X7_ACIC5</name>
<protein>
    <submittedName>
        <fullName evidence="2">Uncharacterized protein</fullName>
    </submittedName>
</protein>
<dbReference type="InParanoid" id="C1F2X7"/>
<reference evidence="2 3" key="1">
    <citation type="journal article" date="2009" name="Appl. Environ. Microbiol.">
        <title>Three genomes from the phylum Acidobacteria provide insight into the lifestyles of these microorganisms in soils.</title>
        <authorList>
            <person name="Ward N.L."/>
            <person name="Challacombe J.F."/>
            <person name="Janssen P.H."/>
            <person name="Henrissat B."/>
            <person name="Coutinho P.M."/>
            <person name="Wu M."/>
            <person name="Xie G."/>
            <person name="Haft D.H."/>
            <person name="Sait M."/>
            <person name="Badger J."/>
            <person name="Barabote R.D."/>
            <person name="Bradley B."/>
            <person name="Brettin T.S."/>
            <person name="Brinkac L.M."/>
            <person name="Bruce D."/>
            <person name="Creasy T."/>
            <person name="Daugherty S.C."/>
            <person name="Davidsen T.M."/>
            <person name="DeBoy R.T."/>
            <person name="Detter J.C."/>
            <person name="Dodson R.J."/>
            <person name="Durkin A.S."/>
            <person name="Ganapathy A."/>
            <person name="Gwinn-Giglio M."/>
            <person name="Han C.S."/>
            <person name="Khouri H."/>
            <person name="Kiss H."/>
            <person name="Kothari S.P."/>
            <person name="Madupu R."/>
            <person name="Nelson K.E."/>
            <person name="Nelson W.C."/>
            <person name="Paulsen I."/>
            <person name="Penn K."/>
            <person name="Ren Q."/>
            <person name="Rosovitz M.J."/>
            <person name="Selengut J.D."/>
            <person name="Shrivastava S."/>
            <person name="Sullivan S.A."/>
            <person name="Tapia R."/>
            <person name="Thompson L.S."/>
            <person name="Watkins K.L."/>
            <person name="Yang Q."/>
            <person name="Yu C."/>
            <person name="Zafar N."/>
            <person name="Zhou L."/>
            <person name="Kuske C.R."/>
        </authorList>
    </citation>
    <scope>NUCLEOTIDE SEQUENCE [LARGE SCALE GENOMIC DNA]</scope>
    <source>
        <strain evidence="3">ATCC 51196 / DSM 11244 / BCRC 80197 / JCM 7670 / NBRC 15755 / NCIMB 13165 / 161</strain>
    </source>
</reference>
<proteinExistence type="predicted"/>
<gene>
    <name evidence="2" type="ordered locus">ACP_0878</name>
</gene>
<feature type="transmembrane region" description="Helical" evidence="1">
    <location>
        <begin position="161"/>
        <end position="182"/>
    </location>
</feature>
<keyword evidence="1" id="KW-1133">Transmembrane helix</keyword>
<evidence type="ECO:0000313" key="2">
    <source>
        <dbReference type="EMBL" id="ACO32278.1"/>
    </source>
</evidence>
<dbReference type="eggNOG" id="COG5616">
    <property type="taxonomic scope" value="Bacteria"/>
</dbReference>
<evidence type="ECO:0000256" key="1">
    <source>
        <dbReference type="SAM" id="Phobius"/>
    </source>
</evidence>
<keyword evidence="3" id="KW-1185">Reference proteome</keyword>
<dbReference type="STRING" id="240015.ACP_0878"/>
<keyword evidence="1" id="KW-0472">Membrane</keyword>
<dbReference type="KEGG" id="aca:ACP_0878"/>
<dbReference type="Proteomes" id="UP000002207">
    <property type="component" value="Chromosome"/>
</dbReference>
<dbReference type="OrthoDB" id="115074at2"/>
<organism evidence="2 3">
    <name type="scientific">Acidobacterium capsulatum (strain ATCC 51196 / DSM 11244 / BCRC 80197 / JCM 7670 / NBRC 15755 / NCIMB 13165 / 161)</name>
    <dbReference type="NCBI Taxonomy" id="240015"/>
    <lineage>
        <taxon>Bacteria</taxon>
        <taxon>Pseudomonadati</taxon>
        <taxon>Acidobacteriota</taxon>
        <taxon>Terriglobia</taxon>
        <taxon>Terriglobales</taxon>
        <taxon>Acidobacteriaceae</taxon>
        <taxon>Acidobacterium</taxon>
    </lineage>
</organism>
<dbReference type="RefSeq" id="WP_015896044.1">
    <property type="nucleotide sequence ID" value="NC_012483.1"/>
</dbReference>
<dbReference type="EMBL" id="CP001472">
    <property type="protein sequence ID" value="ACO32278.1"/>
    <property type="molecule type" value="Genomic_DNA"/>
</dbReference>
<dbReference type="HOGENOM" id="CLU_036287_0_0_0"/>
<dbReference type="AlphaFoldDB" id="C1F2X7"/>
<keyword evidence="1" id="KW-0812">Transmembrane</keyword>
<accession>C1F2X7</accession>